<dbReference type="eggNOG" id="COG3409">
    <property type="taxonomic scope" value="Bacteria"/>
</dbReference>
<dbReference type="GeneID" id="98002072"/>
<dbReference type="RefSeq" id="WP_006720618.1">
    <property type="nucleotide sequence ID" value="NZ_CP085935.1"/>
</dbReference>
<dbReference type="Proteomes" id="UP000003560">
    <property type="component" value="Unassembled WGS sequence"/>
</dbReference>
<keyword evidence="3" id="KW-1185">Reference proteome</keyword>
<accession>B6GA65</accession>
<dbReference type="STRING" id="445975.COLSTE_00961"/>
<dbReference type="Pfam" id="PF01471">
    <property type="entry name" value="PG_binding_1"/>
    <property type="match status" value="2"/>
</dbReference>
<dbReference type="InterPro" id="IPR002477">
    <property type="entry name" value="Peptidoglycan-bd-like"/>
</dbReference>
<evidence type="ECO:0000313" key="2">
    <source>
        <dbReference type="EMBL" id="EEA90920.1"/>
    </source>
</evidence>
<gene>
    <name evidence="2" type="ORF">COLSTE_00961</name>
</gene>
<dbReference type="AlphaFoldDB" id="B6GA65"/>
<sequence length="302" mass="32243">MESIAQGMQGPAVEDVQTRLTSLGYTIDEAETSAKEFGTTSAAAVRAFRASQGLEPGDEVDGAAWSALVDASYKLGDRTLYLRLPNFHGADVQALQRALNTLGFACGVDDGFFGPHTEAALQQFQENVGLFADGMAFQDTFAYINRLHHVWEGKPSVIDVEAEARMGFARAANVLESWHIAIGGEDAIARNVASRVWNIASATTDGSGIVLYDDTAPKDVDLIVEVASDELPEDAEPRATIALAECQNLSLRIKTAVAAATSKPILLRIELTGITEYGMFTASDAQTLAVRLLDGLCDALSD</sequence>
<dbReference type="Gene3D" id="1.10.101.10">
    <property type="entry name" value="PGBD-like superfamily/PGBD"/>
    <property type="match status" value="2"/>
</dbReference>
<dbReference type="InterPro" id="IPR036365">
    <property type="entry name" value="PGBD-like_sf"/>
</dbReference>
<evidence type="ECO:0000313" key="3">
    <source>
        <dbReference type="Proteomes" id="UP000003560"/>
    </source>
</evidence>
<proteinExistence type="predicted"/>
<evidence type="ECO:0000259" key="1">
    <source>
        <dbReference type="Pfam" id="PF01471"/>
    </source>
</evidence>
<dbReference type="HOGENOM" id="CLU_079821_0_0_11"/>
<feature type="domain" description="Peptidoglycan binding-like" evidence="1">
    <location>
        <begin position="9"/>
        <end position="68"/>
    </location>
</feature>
<reference evidence="2 3" key="2">
    <citation type="submission" date="2008-10" db="EMBL/GenBank/DDBJ databases">
        <authorList>
            <person name="Fulton L."/>
            <person name="Clifton S."/>
            <person name="Fulton B."/>
            <person name="Xu J."/>
            <person name="Minx P."/>
            <person name="Pepin K.H."/>
            <person name="Johnson M."/>
            <person name="Thiruvilangam P."/>
            <person name="Bhonagiri V."/>
            <person name="Nash W.E."/>
            <person name="Mardis E.R."/>
            <person name="Wilson R.K."/>
        </authorList>
    </citation>
    <scope>NUCLEOTIDE SEQUENCE [LARGE SCALE GENOMIC DNA]</scope>
    <source>
        <strain evidence="2 3">DSM 13279</strain>
    </source>
</reference>
<comment type="caution">
    <text evidence="2">The sequence shown here is derived from an EMBL/GenBank/DDBJ whole genome shotgun (WGS) entry which is preliminary data.</text>
</comment>
<dbReference type="SUPFAM" id="SSF47090">
    <property type="entry name" value="PGBD-like"/>
    <property type="match status" value="2"/>
</dbReference>
<protein>
    <submittedName>
        <fullName evidence="2">Putative peptidoglycan binding domain protein</fullName>
    </submittedName>
</protein>
<reference evidence="2 3" key="1">
    <citation type="submission" date="2008-10" db="EMBL/GenBank/DDBJ databases">
        <title>Draft genome sequence of Collinsella stercoris (DSM 13279).</title>
        <authorList>
            <person name="Sudarsanam P."/>
            <person name="Ley R."/>
            <person name="Guruge J."/>
            <person name="Turnbaugh P.J."/>
            <person name="Mahowald M."/>
            <person name="Liep D."/>
            <person name="Gordon J."/>
        </authorList>
    </citation>
    <scope>NUCLEOTIDE SEQUENCE [LARGE SCALE GENOMIC DNA]</scope>
    <source>
        <strain evidence="2 3">DSM 13279</strain>
    </source>
</reference>
<dbReference type="EMBL" id="ABXJ01000055">
    <property type="protein sequence ID" value="EEA90920.1"/>
    <property type="molecule type" value="Genomic_DNA"/>
</dbReference>
<name>B6GA65_9ACTN</name>
<organism evidence="2 3">
    <name type="scientific">Collinsella stercoris DSM 13279</name>
    <dbReference type="NCBI Taxonomy" id="445975"/>
    <lineage>
        <taxon>Bacteria</taxon>
        <taxon>Bacillati</taxon>
        <taxon>Actinomycetota</taxon>
        <taxon>Coriobacteriia</taxon>
        <taxon>Coriobacteriales</taxon>
        <taxon>Coriobacteriaceae</taxon>
        <taxon>Collinsella</taxon>
    </lineage>
</organism>
<dbReference type="InterPro" id="IPR036366">
    <property type="entry name" value="PGBDSf"/>
</dbReference>
<feature type="domain" description="Peptidoglycan binding-like" evidence="1">
    <location>
        <begin position="89"/>
        <end position="140"/>
    </location>
</feature>